<dbReference type="Proteomes" id="UP001148313">
    <property type="component" value="Unassembled WGS sequence"/>
</dbReference>
<proteinExistence type="inferred from homology"/>
<feature type="domain" description="Carbohydrate kinase FGGY C-terminal" evidence="6">
    <location>
        <begin position="295"/>
        <end position="429"/>
    </location>
</feature>
<evidence type="ECO:0000256" key="4">
    <source>
        <dbReference type="RuleBase" id="RU003733"/>
    </source>
</evidence>
<dbReference type="InterPro" id="IPR050406">
    <property type="entry name" value="FGGY_Carb_Kinase"/>
</dbReference>
<evidence type="ECO:0000256" key="2">
    <source>
        <dbReference type="ARBA" id="ARBA00022679"/>
    </source>
</evidence>
<comment type="caution">
    <text evidence="7">The sequence shown here is derived from an EMBL/GenBank/DDBJ whole genome shotgun (WGS) entry which is preliminary data.</text>
</comment>
<organism evidence="7 8">
    <name type="scientific">Hoeflea poritis</name>
    <dbReference type="NCBI Taxonomy" id="2993659"/>
    <lineage>
        <taxon>Bacteria</taxon>
        <taxon>Pseudomonadati</taxon>
        <taxon>Pseudomonadota</taxon>
        <taxon>Alphaproteobacteria</taxon>
        <taxon>Hyphomicrobiales</taxon>
        <taxon>Rhizobiaceae</taxon>
        <taxon>Hoeflea</taxon>
    </lineage>
</organism>
<accession>A0ABT4VQC4</accession>
<dbReference type="PIRSF" id="PIRSF000538">
    <property type="entry name" value="GlpK"/>
    <property type="match status" value="1"/>
</dbReference>
<sequence>MDGDLVIGIDVGTTAVKAGLLDSGGTLIDDYAAPYPTNRPDSALVEQDPESWVSLVSASLERLAANGLPIAALGICSQVNTHVFVGADGAPLFPAIVWQDGRASSEAAELDARVTDEQRMAWWGAPLPIDASNVLARMLWMARHRSDIWEETKHVMLPKDYCIFRLTGELTADPLSNIGLVGKSLDYIPEVLDLVPGAAERLVPPSDMRSIVGRVRHGPASGVPVANGTMDAWTGLLGCGGHADGTTVYLSGTSEILGITSRTVSATPGIVVFPEYQGIRLHAGPTQSGGASQMWYCGLQDLRPEQMAALAARSDYARPAPIFLPHLHGERAPIWNADARALFLGIEERTCAADMARSVYEGVAFSARHLLQSLEASAGVRNDVINCGGGGFQTDIWNQIRANVLARQCRRLAVKDPGVLGAAGLAGWAIEMHPDLSAVFRQITRFDRTYEPDAKMVALYEQLFPIYVDAISANAELCRAWLNVDARHP</sequence>
<evidence type="ECO:0000256" key="3">
    <source>
        <dbReference type="ARBA" id="ARBA00022777"/>
    </source>
</evidence>
<dbReference type="GO" id="GO:0016301">
    <property type="term" value="F:kinase activity"/>
    <property type="evidence" value="ECO:0007669"/>
    <property type="project" value="UniProtKB-KW"/>
</dbReference>
<dbReference type="InterPro" id="IPR000577">
    <property type="entry name" value="Carb_kinase_FGGY"/>
</dbReference>
<feature type="domain" description="Carbohydrate kinase FGGY N-terminal" evidence="5">
    <location>
        <begin position="6"/>
        <end position="238"/>
    </location>
</feature>
<keyword evidence="3 4" id="KW-0418">Kinase</keyword>
<dbReference type="InterPro" id="IPR043129">
    <property type="entry name" value="ATPase_NBD"/>
</dbReference>
<evidence type="ECO:0000259" key="6">
    <source>
        <dbReference type="Pfam" id="PF02782"/>
    </source>
</evidence>
<name>A0ABT4VQC4_9HYPH</name>
<evidence type="ECO:0000313" key="7">
    <source>
        <dbReference type="EMBL" id="MDA4846920.1"/>
    </source>
</evidence>
<reference evidence="7" key="1">
    <citation type="submission" date="2022-11" db="EMBL/GenBank/DDBJ databases">
        <title>Hoeflea poritis sp. nov., isolated from scleractinian coral Porites lutea.</title>
        <authorList>
            <person name="Zhang G."/>
            <person name="Wei Q."/>
            <person name="Cai L."/>
        </authorList>
    </citation>
    <scope>NUCLEOTIDE SEQUENCE</scope>
    <source>
        <strain evidence="7">E7-10</strain>
    </source>
</reference>
<dbReference type="InterPro" id="IPR018484">
    <property type="entry name" value="FGGY_N"/>
</dbReference>
<dbReference type="InterPro" id="IPR018485">
    <property type="entry name" value="FGGY_C"/>
</dbReference>
<dbReference type="Gene3D" id="3.30.420.40">
    <property type="match status" value="2"/>
</dbReference>
<evidence type="ECO:0000313" key="8">
    <source>
        <dbReference type="Proteomes" id="UP001148313"/>
    </source>
</evidence>
<dbReference type="Pfam" id="PF00370">
    <property type="entry name" value="FGGY_N"/>
    <property type="match status" value="1"/>
</dbReference>
<dbReference type="EMBL" id="JAPJZH010000010">
    <property type="protein sequence ID" value="MDA4846920.1"/>
    <property type="molecule type" value="Genomic_DNA"/>
</dbReference>
<keyword evidence="8" id="KW-1185">Reference proteome</keyword>
<dbReference type="SUPFAM" id="SSF53067">
    <property type="entry name" value="Actin-like ATPase domain"/>
    <property type="match status" value="2"/>
</dbReference>
<gene>
    <name evidence="7" type="ORF">OOZ53_16290</name>
</gene>
<dbReference type="PANTHER" id="PTHR43095">
    <property type="entry name" value="SUGAR KINASE"/>
    <property type="match status" value="1"/>
</dbReference>
<comment type="similarity">
    <text evidence="1 4">Belongs to the FGGY kinase family.</text>
</comment>
<dbReference type="Pfam" id="PF02782">
    <property type="entry name" value="FGGY_C"/>
    <property type="match status" value="1"/>
</dbReference>
<evidence type="ECO:0000259" key="5">
    <source>
        <dbReference type="Pfam" id="PF00370"/>
    </source>
</evidence>
<dbReference type="PROSITE" id="PS00445">
    <property type="entry name" value="FGGY_KINASES_2"/>
    <property type="match status" value="1"/>
</dbReference>
<keyword evidence="2 4" id="KW-0808">Transferase</keyword>
<evidence type="ECO:0000256" key="1">
    <source>
        <dbReference type="ARBA" id="ARBA00009156"/>
    </source>
</evidence>
<dbReference type="RefSeq" id="WP_271090724.1">
    <property type="nucleotide sequence ID" value="NZ_JAPJZH010000010.1"/>
</dbReference>
<dbReference type="InterPro" id="IPR018483">
    <property type="entry name" value="Carb_kinase_FGGY_CS"/>
</dbReference>
<protein>
    <submittedName>
        <fullName evidence="7">FGGY-family carbohydrate kinase</fullName>
    </submittedName>
</protein>